<organism evidence="9">
    <name type="scientific">marine metagenome</name>
    <dbReference type="NCBI Taxonomy" id="408172"/>
    <lineage>
        <taxon>unclassified sequences</taxon>
        <taxon>metagenomes</taxon>
        <taxon>ecological metagenomes</taxon>
    </lineage>
</organism>
<comment type="catalytic activity">
    <reaction evidence="7">
        <text>L-cysteine + L-glutamate + ATP = gamma-L-glutamyl-L-cysteine + ADP + phosphate + H(+)</text>
        <dbReference type="Rhea" id="RHEA:13285"/>
        <dbReference type="ChEBI" id="CHEBI:15378"/>
        <dbReference type="ChEBI" id="CHEBI:29985"/>
        <dbReference type="ChEBI" id="CHEBI:30616"/>
        <dbReference type="ChEBI" id="CHEBI:35235"/>
        <dbReference type="ChEBI" id="CHEBI:43474"/>
        <dbReference type="ChEBI" id="CHEBI:58173"/>
        <dbReference type="ChEBI" id="CHEBI:456216"/>
        <dbReference type="EC" id="6.3.2.2"/>
    </reaction>
</comment>
<evidence type="ECO:0000259" key="8">
    <source>
        <dbReference type="Pfam" id="PF04262"/>
    </source>
</evidence>
<keyword evidence="5" id="KW-0547">Nucleotide-binding</keyword>
<evidence type="ECO:0000256" key="2">
    <source>
        <dbReference type="ARBA" id="ARBA00012220"/>
    </source>
</evidence>
<dbReference type="AlphaFoldDB" id="A0A381V0Q1"/>
<dbReference type="PANTHER" id="PTHR38761">
    <property type="entry name" value="GLUTAMATE--CYSTEINE LIGASE"/>
    <property type="match status" value="1"/>
</dbReference>
<evidence type="ECO:0000256" key="4">
    <source>
        <dbReference type="ARBA" id="ARBA00022684"/>
    </source>
</evidence>
<keyword evidence="3" id="KW-0436">Ligase</keyword>
<name>A0A381V0Q1_9ZZZZ</name>
<proteinExistence type="inferred from homology"/>
<keyword evidence="6" id="KW-0067">ATP-binding</keyword>
<dbReference type="GO" id="GO:0004357">
    <property type="term" value="F:glutamate-cysteine ligase activity"/>
    <property type="evidence" value="ECO:0007669"/>
    <property type="project" value="UniProtKB-EC"/>
</dbReference>
<reference evidence="9" key="1">
    <citation type="submission" date="2018-05" db="EMBL/GenBank/DDBJ databases">
        <authorList>
            <person name="Lanie J.A."/>
            <person name="Ng W.-L."/>
            <person name="Kazmierczak K.M."/>
            <person name="Andrzejewski T.M."/>
            <person name="Davidsen T.M."/>
            <person name="Wayne K.J."/>
            <person name="Tettelin H."/>
            <person name="Glass J.I."/>
            <person name="Rusch D."/>
            <person name="Podicherti R."/>
            <person name="Tsui H.-C.T."/>
            <person name="Winkler M.E."/>
        </authorList>
    </citation>
    <scope>NUCLEOTIDE SEQUENCE</scope>
</reference>
<protein>
    <recommendedName>
        <fullName evidence="2">glutamate--cysteine ligase</fullName>
        <ecNumber evidence="2">6.3.2.2</ecNumber>
    </recommendedName>
</protein>
<accession>A0A381V0Q1</accession>
<evidence type="ECO:0000313" key="9">
    <source>
        <dbReference type="EMBL" id="SVA33794.1"/>
    </source>
</evidence>
<dbReference type="GO" id="GO:0005829">
    <property type="term" value="C:cytosol"/>
    <property type="evidence" value="ECO:0007669"/>
    <property type="project" value="TreeGrafter"/>
</dbReference>
<gene>
    <name evidence="9" type="ORF">METZ01_LOCUS86648</name>
</gene>
<evidence type="ECO:0000256" key="7">
    <source>
        <dbReference type="ARBA" id="ARBA00048819"/>
    </source>
</evidence>
<evidence type="ECO:0000256" key="3">
    <source>
        <dbReference type="ARBA" id="ARBA00022598"/>
    </source>
</evidence>
<dbReference type="NCBIfam" id="TIGR01434">
    <property type="entry name" value="glu_cys_ligase"/>
    <property type="match status" value="1"/>
</dbReference>
<dbReference type="InterPro" id="IPR014746">
    <property type="entry name" value="Gln_synth/guanido_kin_cat_dom"/>
</dbReference>
<feature type="domain" description="Glutamate--cysteine ligase" evidence="8">
    <location>
        <begin position="6"/>
        <end position="380"/>
    </location>
</feature>
<dbReference type="GO" id="GO:0006750">
    <property type="term" value="P:glutathione biosynthetic process"/>
    <property type="evidence" value="ECO:0007669"/>
    <property type="project" value="UniProtKB-KW"/>
</dbReference>
<dbReference type="GO" id="GO:0046872">
    <property type="term" value="F:metal ion binding"/>
    <property type="evidence" value="ECO:0007669"/>
    <property type="project" value="TreeGrafter"/>
</dbReference>
<sequence length="523" mass="59799">MNLALEALRDAGVLKELKFIKRGIEKESLRIDSNGSISSKKHPRGLGSALTNSFITTDFSEALLELVTPTFTNTQECLNFLTELHAFVHRSIDRELLWPLSMPCSISSDEEIPIGNYGSSNPGMMKYAYRKGLSYRYGSRMQAIAGIHYNFSFPDEFFKKIATLKNLDSKNLKDIKNESYLRMARNFKRYEWLYFLLFGASPALSDTFTNQEQELDGFKTLSKGSLFRPHATSLRMGNIGYISETQDDLNISINSIEEYLEDLKKALITPHAEYKGIGEFLNGERIQINSSVIQIENEYYSTIRPKRICPSGQRPINILREQGIEYLELRCVDLDPFSPIGMQRDQADFLDMLLILCFLKESPPLNKKEGALLKENHKKIINFGREPGLRIFSQKGEDSVHDLAKRLLEEMAEIAETASGEIFQGEENLWGKSLEMQTQKIENLDLTPSAKLLNRLDQDNLSYNELGVKIAEENSKFFLNLGLTNENIFSKEASSSMERQKQLESEKKLPFEEYLKEFLNKVS</sequence>
<dbReference type="Gene3D" id="3.30.590.20">
    <property type="match status" value="1"/>
</dbReference>
<keyword evidence="4" id="KW-0317">Glutathione biosynthesis</keyword>
<dbReference type="InterPro" id="IPR007370">
    <property type="entry name" value="Glu_cys_ligase"/>
</dbReference>
<dbReference type="GO" id="GO:0005524">
    <property type="term" value="F:ATP binding"/>
    <property type="evidence" value="ECO:0007669"/>
    <property type="project" value="UniProtKB-KW"/>
</dbReference>
<dbReference type="HAMAP" id="MF_00578">
    <property type="entry name" value="Glu_cys_ligase"/>
    <property type="match status" value="1"/>
</dbReference>
<dbReference type="EMBL" id="UINC01007523">
    <property type="protein sequence ID" value="SVA33794.1"/>
    <property type="molecule type" value="Genomic_DNA"/>
</dbReference>
<evidence type="ECO:0000256" key="5">
    <source>
        <dbReference type="ARBA" id="ARBA00022741"/>
    </source>
</evidence>
<evidence type="ECO:0000256" key="6">
    <source>
        <dbReference type="ARBA" id="ARBA00022840"/>
    </source>
</evidence>
<dbReference type="PANTHER" id="PTHR38761:SF1">
    <property type="entry name" value="GLUTAMATE--CYSTEINE LIGASE"/>
    <property type="match status" value="1"/>
</dbReference>
<dbReference type="Pfam" id="PF04262">
    <property type="entry name" value="Glu_cys_ligase"/>
    <property type="match status" value="1"/>
</dbReference>
<dbReference type="EC" id="6.3.2.2" evidence="2"/>
<evidence type="ECO:0000256" key="1">
    <source>
        <dbReference type="ARBA" id="ARBA00005006"/>
    </source>
</evidence>
<comment type="pathway">
    <text evidence="1">Sulfur metabolism; glutathione biosynthesis; glutathione from L-cysteine and L-glutamate: step 1/2.</text>
</comment>
<dbReference type="InterPro" id="IPR006334">
    <property type="entry name" value="Glut_cys_ligase"/>
</dbReference>
<dbReference type="SUPFAM" id="SSF55931">
    <property type="entry name" value="Glutamine synthetase/guanido kinase"/>
    <property type="match status" value="1"/>
</dbReference>